<dbReference type="Proteomes" id="UP001057427">
    <property type="component" value="Segment"/>
</dbReference>
<sequence>MSRSEINFPKFHGLSIGKRDADCYDVYYSGPRIGQEGHPGGRVAALRSSFTEDEKGERTATPGTWIIRWEHRDPDTKYERFQKDIPEAIESLRFESVHEAYAFYCSRVLL</sequence>
<dbReference type="EMBL" id="ON529858">
    <property type="protein sequence ID" value="UTC29730.1"/>
    <property type="molecule type" value="Genomic_DNA"/>
</dbReference>
<keyword evidence="2" id="KW-1185">Reference proteome</keyword>
<accession>A0A9E7N620</accession>
<evidence type="ECO:0000313" key="1">
    <source>
        <dbReference type="EMBL" id="UTC29730.1"/>
    </source>
</evidence>
<name>A0A9E7N620_9CAUD</name>
<organism evidence="1 2">
    <name type="scientific">Brevundimonas phage vB_BgoS-Bajun</name>
    <dbReference type="NCBI Taxonomy" id="2948594"/>
    <lineage>
        <taxon>Viruses</taxon>
        <taxon>Duplodnaviria</taxon>
        <taxon>Heunggongvirae</taxon>
        <taxon>Uroviricota</taxon>
        <taxon>Caudoviricetes</taxon>
        <taxon>Dolichocephalovirinae</taxon>
    </lineage>
</organism>
<reference evidence="1" key="1">
    <citation type="submission" date="2022-05" db="EMBL/GenBank/DDBJ databases">
        <authorList>
            <person name="Friedrich I."/>
            <person name="Poehlein A."/>
            <person name="Schneider D."/>
            <person name="Hertel R."/>
            <person name="Daniel R."/>
        </authorList>
    </citation>
    <scope>NUCLEOTIDE SEQUENCE</scope>
</reference>
<proteinExistence type="predicted"/>
<protein>
    <submittedName>
        <fullName evidence="1">Uncharacterized protein</fullName>
    </submittedName>
</protein>
<gene>
    <name evidence="1" type="ORF">BAJUN_01000</name>
</gene>
<evidence type="ECO:0000313" key="2">
    <source>
        <dbReference type="Proteomes" id="UP001057427"/>
    </source>
</evidence>